<reference evidence="2" key="1">
    <citation type="submission" date="2020-09" db="EMBL/GenBank/DDBJ databases">
        <title>Comparative genome analyses of four rice-infecting Rhizoctonia solani isolates reveal extensive enrichment of homogalacturonan modification genes.</title>
        <authorList>
            <person name="Lee D.-Y."/>
            <person name="Jeon J."/>
            <person name="Kim K.-T."/>
            <person name="Cheong K."/>
            <person name="Song H."/>
            <person name="Choi G."/>
            <person name="Ko J."/>
            <person name="Opiyo S.O."/>
            <person name="Zuo S."/>
            <person name="Madhav S."/>
            <person name="Lee Y.-H."/>
            <person name="Wang G.-L."/>
        </authorList>
    </citation>
    <scope>NUCLEOTIDE SEQUENCE</scope>
    <source>
        <strain evidence="2">AG1-IA WGL</strain>
    </source>
</reference>
<evidence type="ECO:0000256" key="1">
    <source>
        <dbReference type="SAM" id="MobiDB-lite"/>
    </source>
</evidence>
<feature type="region of interest" description="Disordered" evidence="1">
    <location>
        <begin position="24"/>
        <end position="64"/>
    </location>
</feature>
<comment type="caution">
    <text evidence="2">The sequence shown here is derived from an EMBL/GenBank/DDBJ whole genome shotgun (WGS) entry which is preliminary data.</text>
</comment>
<dbReference type="EMBL" id="JACYCD010000212">
    <property type="protein sequence ID" value="KAF8700606.1"/>
    <property type="molecule type" value="Genomic_DNA"/>
</dbReference>
<dbReference type="AlphaFoldDB" id="A0A8H7HN08"/>
<proteinExistence type="predicted"/>
<name>A0A8H7HN08_9AGAM</name>
<sequence length="131" mass="14612">MALYIQCLEAIKMHATYLAELAEEAEPTQEQGSRVGTSHPGVETHLEPNRNCVPSNKDKDVDKDAKDKWDAWYKEEDEEDNLGKLTIAGVKVNLIVDLEPSTKVEGRPWEEKAQTPGAKGADVSTKYYPNP</sequence>
<protein>
    <submittedName>
        <fullName evidence="2">Uncharacterized protein</fullName>
    </submittedName>
</protein>
<organism evidence="2 3">
    <name type="scientific">Rhizoctonia solani</name>
    <dbReference type="NCBI Taxonomy" id="456999"/>
    <lineage>
        <taxon>Eukaryota</taxon>
        <taxon>Fungi</taxon>
        <taxon>Dikarya</taxon>
        <taxon>Basidiomycota</taxon>
        <taxon>Agaricomycotina</taxon>
        <taxon>Agaricomycetes</taxon>
        <taxon>Cantharellales</taxon>
        <taxon>Ceratobasidiaceae</taxon>
        <taxon>Rhizoctonia</taxon>
    </lineage>
</organism>
<feature type="non-terminal residue" evidence="2">
    <location>
        <position position="1"/>
    </location>
</feature>
<feature type="compositionally biased region" description="Basic and acidic residues" evidence="1">
    <location>
        <begin position="104"/>
        <end position="113"/>
    </location>
</feature>
<evidence type="ECO:0000313" key="3">
    <source>
        <dbReference type="Proteomes" id="UP000602905"/>
    </source>
</evidence>
<dbReference type="Proteomes" id="UP000602905">
    <property type="component" value="Unassembled WGS sequence"/>
</dbReference>
<accession>A0A8H7HN08</accession>
<evidence type="ECO:0000313" key="2">
    <source>
        <dbReference type="EMBL" id="KAF8700606.1"/>
    </source>
</evidence>
<gene>
    <name evidence="2" type="ORF">RHS03_06605</name>
</gene>
<feature type="region of interest" description="Disordered" evidence="1">
    <location>
        <begin position="104"/>
        <end position="131"/>
    </location>
</feature>